<comment type="caution">
    <text evidence="1">The sequence shown here is derived from an EMBL/GenBank/DDBJ whole genome shotgun (WGS) entry which is preliminary data.</text>
</comment>
<sequence length="58" mass="6205">LLPNPYPTKEPSQPSHPQVRCCCLLSTPLSASGFEVLQVAALIKSTATSRIPQILKSS</sequence>
<name>A0A9Q0FVG2_9ROSI</name>
<dbReference type="EMBL" id="JAKUCV010003850">
    <property type="protein sequence ID" value="KAJ4837380.1"/>
    <property type="molecule type" value="Genomic_DNA"/>
</dbReference>
<organism evidence="1 2">
    <name type="scientific">Turnera subulata</name>
    <dbReference type="NCBI Taxonomy" id="218843"/>
    <lineage>
        <taxon>Eukaryota</taxon>
        <taxon>Viridiplantae</taxon>
        <taxon>Streptophyta</taxon>
        <taxon>Embryophyta</taxon>
        <taxon>Tracheophyta</taxon>
        <taxon>Spermatophyta</taxon>
        <taxon>Magnoliopsida</taxon>
        <taxon>eudicotyledons</taxon>
        <taxon>Gunneridae</taxon>
        <taxon>Pentapetalae</taxon>
        <taxon>rosids</taxon>
        <taxon>fabids</taxon>
        <taxon>Malpighiales</taxon>
        <taxon>Passifloraceae</taxon>
        <taxon>Turnera</taxon>
    </lineage>
</organism>
<evidence type="ECO:0000313" key="1">
    <source>
        <dbReference type="EMBL" id="KAJ4837380.1"/>
    </source>
</evidence>
<reference evidence="1" key="2">
    <citation type="journal article" date="2023" name="Plants (Basel)">
        <title>Annotation of the Turnera subulata (Passifloraceae) Draft Genome Reveals the S-Locus Evolved after the Divergence of Turneroideae from Passifloroideae in a Stepwise Manner.</title>
        <authorList>
            <person name="Henning P.M."/>
            <person name="Roalson E.H."/>
            <person name="Mir W."/>
            <person name="McCubbin A.G."/>
            <person name="Shore J.S."/>
        </authorList>
    </citation>
    <scope>NUCLEOTIDE SEQUENCE</scope>
    <source>
        <strain evidence="1">F60SS</strain>
    </source>
</reference>
<feature type="non-terminal residue" evidence="1">
    <location>
        <position position="1"/>
    </location>
</feature>
<dbReference type="AlphaFoldDB" id="A0A9Q0FVG2"/>
<dbReference type="Proteomes" id="UP001141552">
    <property type="component" value="Unassembled WGS sequence"/>
</dbReference>
<reference evidence="1" key="1">
    <citation type="submission" date="2022-02" db="EMBL/GenBank/DDBJ databases">
        <authorList>
            <person name="Henning P.M."/>
            <person name="McCubbin A.G."/>
            <person name="Shore J.S."/>
        </authorList>
    </citation>
    <scope>NUCLEOTIDE SEQUENCE</scope>
    <source>
        <strain evidence="1">F60SS</strain>
        <tissue evidence="1">Leaves</tissue>
    </source>
</reference>
<protein>
    <submittedName>
        <fullName evidence="1">Uncharacterized protein</fullName>
    </submittedName>
</protein>
<accession>A0A9Q0FVG2</accession>
<gene>
    <name evidence="1" type="ORF">Tsubulata_006280</name>
</gene>
<evidence type="ECO:0000313" key="2">
    <source>
        <dbReference type="Proteomes" id="UP001141552"/>
    </source>
</evidence>
<proteinExistence type="predicted"/>
<keyword evidence="2" id="KW-1185">Reference proteome</keyword>